<dbReference type="AlphaFoldDB" id="A0AA36GBQ2"/>
<dbReference type="PROSITE" id="PS51362">
    <property type="entry name" value="TGF_BETA_2"/>
    <property type="match status" value="1"/>
</dbReference>
<dbReference type="PANTHER" id="PTHR11848:SF310">
    <property type="entry name" value="PROTEIN 60A-RELATED"/>
    <property type="match status" value="1"/>
</dbReference>
<evidence type="ECO:0000256" key="6">
    <source>
        <dbReference type="ARBA" id="ARBA00023157"/>
    </source>
</evidence>
<evidence type="ECO:0000256" key="7">
    <source>
        <dbReference type="ARBA" id="ARBA00023180"/>
    </source>
</evidence>
<evidence type="ECO:0000256" key="4">
    <source>
        <dbReference type="ARBA" id="ARBA00022729"/>
    </source>
</evidence>
<evidence type="ECO:0000256" key="2">
    <source>
        <dbReference type="ARBA" id="ARBA00006656"/>
    </source>
</evidence>
<comment type="subcellular location">
    <subcellularLocation>
        <location evidence="1">Secreted</location>
    </subcellularLocation>
</comment>
<evidence type="ECO:0000313" key="11">
    <source>
        <dbReference type="Proteomes" id="UP001177023"/>
    </source>
</evidence>
<feature type="domain" description="TGF-beta family profile" evidence="9">
    <location>
        <begin position="154"/>
        <end position="236"/>
    </location>
</feature>
<keyword evidence="4" id="KW-0732">Signal</keyword>
<dbReference type="SMART" id="SM00204">
    <property type="entry name" value="TGFB"/>
    <property type="match status" value="1"/>
</dbReference>
<proteinExistence type="inferred from homology"/>
<organism evidence="10 11">
    <name type="scientific">Mesorhabditis spiculigera</name>
    <dbReference type="NCBI Taxonomy" id="96644"/>
    <lineage>
        <taxon>Eukaryota</taxon>
        <taxon>Metazoa</taxon>
        <taxon>Ecdysozoa</taxon>
        <taxon>Nematoda</taxon>
        <taxon>Chromadorea</taxon>
        <taxon>Rhabditida</taxon>
        <taxon>Rhabditina</taxon>
        <taxon>Rhabditomorpha</taxon>
        <taxon>Rhabditoidea</taxon>
        <taxon>Rhabditidae</taxon>
        <taxon>Mesorhabditinae</taxon>
        <taxon>Mesorhabditis</taxon>
    </lineage>
</organism>
<dbReference type="PANTHER" id="PTHR11848">
    <property type="entry name" value="TGF-BETA FAMILY"/>
    <property type="match status" value="1"/>
</dbReference>
<keyword evidence="6" id="KW-1015">Disulfide bond</keyword>
<keyword evidence="3" id="KW-0964">Secreted</keyword>
<dbReference type="InterPro" id="IPR001839">
    <property type="entry name" value="TGF-b_C"/>
</dbReference>
<dbReference type="GO" id="GO:0005615">
    <property type="term" value="C:extracellular space"/>
    <property type="evidence" value="ECO:0007669"/>
    <property type="project" value="TreeGrafter"/>
</dbReference>
<name>A0AA36GBQ2_9BILA</name>
<dbReference type="InterPro" id="IPR015615">
    <property type="entry name" value="TGF-beta-rel"/>
</dbReference>
<evidence type="ECO:0000256" key="3">
    <source>
        <dbReference type="ARBA" id="ARBA00022525"/>
    </source>
</evidence>
<evidence type="ECO:0000313" key="10">
    <source>
        <dbReference type="EMBL" id="CAJ0582737.1"/>
    </source>
</evidence>
<evidence type="ECO:0000259" key="9">
    <source>
        <dbReference type="PROSITE" id="PS51362"/>
    </source>
</evidence>
<gene>
    <name evidence="10" type="ORF">MSPICULIGERA_LOCUS20867</name>
</gene>
<accession>A0AA36GBQ2</accession>
<reference evidence="10" key="1">
    <citation type="submission" date="2023-06" db="EMBL/GenBank/DDBJ databases">
        <authorList>
            <person name="Delattre M."/>
        </authorList>
    </citation>
    <scope>NUCLEOTIDE SEQUENCE</scope>
    <source>
        <strain evidence="10">AF72</strain>
    </source>
</reference>
<keyword evidence="7" id="KW-0325">Glycoprotein</keyword>
<evidence type="ECO:0000256" key="5">
    <source>
        <dbReference type="ARBA" id="ARBA00023030"/>
    </source>
</evidence>
<feature type="non-terminal residue" evidence="10">
    <location>
        <position position="236"/>
    </location>
</feature>
<dbReference type="SUPFAM" id="SSF57501">
    <property type="entry name" value="Cystine-knot cytokines"/>
    <property type="match status" value="1"/>
</dbReference>
<dbReference type="FunFam" id="2.10.90.10:FF:000001">
    <property type="entry name" value="Bone morphogenetic protein 4"/>
    <property type="match status" value="1"/>
</dbReference>
<keyword evidence="5 8" id="KW-0339">Growth factor</keyword>
<dbReference type="InterPro" id="IPR029034">
    <property type="entry name" value="Cystine-knot_cytokine"/>
</dbReference>
<comment type="caution">
    <text evidence="10">The sequence shown here is derived from an EMBL/GenBank/DDBJ whole genome shotgun (WGS) entry which is preliminary data.</text>
</comment>
<keyword evidence="11" id="KW-1185">Reference proteome</keyword>
<sequence length="236" mass="26133">MSARSHSCTSAEYQPIFPALQPRFVHILLLFIALPYPSLASMPTILPLKTSTPEPVKQINDEDMLQDAVRFFYPREIVEANSGLALSFALSLDARQHPLSAVFRLRVSGCGNATLQVKNELLDEELECEGAAQPDTWLEWDVLEEVSNSDEQTVLSDLGYNAYMCVGECPNPLPARLNATNHAIVQSLINSLNNDVKAPCCVPTETSALNILYRDLNDSIVFKPYEGMRVEACGCR</sequence>
<comment type="similarity">
    <text evidence="2 8">Belongs to the TGF-beta family.</text>
</comment>
<dbReference type="GO" id="GO:0008083">
    <property type="term" value="F:growth factor activity"/>
    <property type="evidence" value="ECO:0007669"/>
    <property type="project" value="UniProtKB-KW"/>
</dbReference>
<protein>
    <recommendedName>
        <fullName evidence="9">TGF-beta family profile domain-containing protein</fullName>
    </recommendedName>
</protein>
<evidence type="ECO:0000256" key="8">
    <source>
        <dbReference type="RuleBase" id="RU000354"/>
    </source>
</evidence>
<dbReference type="Gene3D" id="2.10.90.10">
    <property type="entry name" value="Cystine-knot cytokines"/>
    <property type="match status" value="1"/>
</dbReference>
<evidence type="ECO:0000256" key="1">
    <source>
        <dbReference type="ARBA" id="ARBA00004613"/>
    </source>
</evidence>
<dbReference type="Proteomes" id="UP001177023">
    <property type="component" value="Unassembled WGS sequence"/>
</dbReference>
<dbReference type="GO" id="GO:0005125">
    <property type="term" value="F:cytokine activity"/>
    <property type="evidence" value="ECO:0007669"/>
    <property type="project" value="TreeGrafter"/>
</dbReference>
<dbReference type="Pfam" id="PF00019">
    <property type="entry name" value="TGF_beta"/>
    <property type="match status" value="1"/>
</dbReference>
<dbReference type="EMBL" id="CATQJA010002664">
    <property type="protein sequence ID" value="CAJ0582737.1"/>
    <property type="molecule type" value="Genomic_DNA"/>
</dbReference>